<comment type="caution">
    <text evidence="1">The sequence shown here is derived from an EMBL/GenBank/DDBJ whole genome shotgun (WGS) entry which is preliminary data.</text>
</comment>
<gene>
    <name evidence="1" type="ORF">FVR03_23650</name>
</gene>
<reference evidence="1 2" key="1">
    <citation type="submission" date="2019-08" db="EMBL/GenBank/DDBJ databases">
        <authorList>
            <person name="Shi S."/>
        </authorList>
    </citation>
    <scope>NUCLEOTIDE SEQUENCE [LARGE SCALE GENOMIC DNA]</scope>
    <source>
        <strain evidence="1 2">GY10130</strain>
    </source>
</reference>
<dbReference type="Proteomes" id="UP000321926">
    <property type="component" value="Unassembled WGS sequence"/>
</dbReference>
<proteinExistence type="predicted"/>
<evidence type="ECO:0000313" key="2">
    <source>
        <dbReference type="Proteomes" id="UP000321926"/>
    </source>
</evidence>
<evidence type="ECO:0000313" key="1">
    <source>
        <dbReference type="EMBL" id="TXK21056.1"/>
    </source>
</evidence>
<sequence length="101" mass="11675">MYSQLVDDISRAIGARLLIQFTYKSNVYLVEPHLVGKNLESENCLLAWQISKSKSAITGTGWKCFDLNCLSDLKLLEKRFTCPRPGYDPYDNSMSRIYYRI</sequence>
<evidence type="ECO:0008006" key="3">
    <source>
        <dbReference type="Google" id="ProtNLM"/>
    </source>
</evidence>
<dbReference type="AlphaFoldDB" id="A0A5C8IJC9"/>
<dbReference type="EMBL" id="VRTY01000179">
    <property type="protein sequence ID" value="TXK21056.1"/>
    <property type="molecule type" value="Genomic_DNA"/>
</dbReference>
<dbReference type="RefSeq" id="WP_147924244.1">
    <property type="nucleotide sequence ID" value="NZ_VRTY01000179.1"/>
</dbReference>
<dbReference type="OrthoDB" id="852720at2"/>
<accession>A0A5C8IJC9</accession>
<keyword evidence="2" id="KW-1185">Reference proteome</keyword>
<name>A0A5C8IJC9_9BACT</name>
<protein>
    <recommendedName>
        <fullName evidence="3">WYL domain-containing protein</fullName>
    </recommendedName>
</protein>
<organism evidence="1 2">
    <name type="scientific">Pontibacter qinzhouensis</name>
    <dbReference type="NCBI Taxonomy" id="2603253"/>
    <lineage>
        <taxon>Bacteria</taxon>
        <taxon>Pseudomonadati</taxon>
        <taxon>Bacteroidota</taxon>
        <taxon>Cytophagia</taxon>
        <taxon>Cytophagales</taxon>
        <taxon>Hymenobacteraceae</taxon>
        <taxon>Pontibacter</taxon>
    </lineage>
</organism>